<keyword evidence="4 7" id="KW-0274">FAD</keyword>
<keyword evidence="10" id="KW-1185">Reference proteome</keyword>
<dbReference type="Proteomes" id="UP001529510">
    <property type="component" value="Unassembled WGS sequence"/>
</dbReference>
<keyword evidence="6 7" id="KW-0472">Membrane</keyword>
<dbReference type="InterPro" id="IPR013698">
    <property type="entry name" value="Squalene_epoxidase"/>
</dbReference>
<protein>
    <recommendedName>
        <fullName evidence="7">Squalene monooxygenase</fullName>
        <ecNumber evidence="7">1.14.14.17</ecNumber>
    </recommendedName>
</protein>
<evidence type="ECO:0000256" key="1">
    <source>
        <dbReference type="ARBA" id="ARBA00001974"/>
    </source>
</evidence>
<evidence type="ECO:0000259" key="8">
    <source>
        <dbReference type="Pfam" id="PF08491"/>
    </source>
</evidence>
<comment type="catalytic activity">
    <reaction evidence="7">
        <text>squalene + reduced [NADPH--hemoprotein reductase] + O2 = (S)-2,3-epoxysqualene + oxidized [NADPH--hemoprotein reductase] + H2O + H(+)</text>
        <dbReference type="Rhea" id="RHEA:25282"/>
        <dbReference type="Rhea" id="RHEA-COMP:11964"/>
        <dbReference type="Rhea" id="RHEA-COMP:11965"/>
        <dbReference type="ChEBI" id="CHEBI:15377"/>
        <dbReference type="ChEBI" id="CHEBI:15378"/>
        <dbReference type="ChEBI" id="CHEBI:15379"/>
        <dbReference type="ChEBI" id="CHEBI:15440"/>
        <dbReference type="ChEBI" id="CHEBI:15441"/>
        <dbReference type="ChEBI" id="CHEBI:57618"/>
        <dbReference type="ChEBI" id="CHEBI:58210"/>
        <dbReference type="EC" id="1.14.14.17"/>
    </reaction>
</comment>
<evidence type="ECO:0000256" key="5">
    <source>
        <dbReference type="ARBA" id="ARBA00023002"/>
    </source>
</evidence>
<comment type="similarity">
    <text evidence="7">Belongs to the squalene monooxygenase family.</text>
</comment>
<dbReference type="InterPro" id="IPR040125">
    <property type="entry name" value="Squalene_monox"/>
</dbReference>
<proteinExistence type="inferred from homology"/>
<dbReference type="GO" id="GO:0016126">
    <property type="term" value="P:sterol biosynthetic process"/>
    <property type="evidence" value="ECO:0007669"/>
    <property type="project" value="UniProtKB-UniRule"/>
</dbReference>
<comment type="cofactor">
    <cofactor evidence="1 7">
        <name>FAD</name>
        <dbReference type="ChEBI" id="CHEBI:57692"/>
    </cofactor>
</comment>
<reference evidence="9 10" key="1">
    <citation type="submission" date="2024-05" db="EMBL/GenBank/DDBJ databases">
        <title>Genome sequencing and assembly of Indian major carp, Cirrhinus mrigala (Hamilton, 1822).</title>
        <authorList>
            <person name="Mohindra V."/>
            <person name="Chowdhury L.M."/>
            <person name="Lal K."/>
            <person name="Jena J.K."/>
        </authorList>
    </citation>
    <scope>NUCLEOTIDE SEQUENCE [LARGE SCALE GENOMIC DNA]</scope>
    <source>
        <strain evidence="9">CM1030</strain>
        <tissue evidence="9">Blood</tissue>
    </source>
</reference>
<keyword evidence="5 7" id="KW-0560">Oxidoreductase</keyword>
<evidence type="ECO:0000313" key="9">
    <source>
        <dbReference type="EMBL" id="KAL0166781.1"/>
    </source>
</evidence>
<evidence type="ECO:0000256" key="2">
    <source>
        <dbReference type="ARBA" id="ARBA00004370"/>
    </source>
</evidence>
<evidence type="ECO:0000313" key="10">
    <source>
        <dbReference type="Proteomes" id="UP001529510"/>
    </source>
</evidence>
<gene>
    <name evidence="9" type="ORF">M9458_038625</name>
</gene>
<accession>A0ABD0NZQ8</accession>
<dbReference type="AlphaFoldDB" id="A0ABD0NZQ8"/>
<comment type="caution">
    <text evidence="9">The sequence shown here is derived from an EMBL/GenBank/DDBJ whole genome shotgun (WGS) entry which is preliminary data.</text>
</comment>
<evidence type="ECO:0000256" key="3">
    <source>
        <dbReference type="ARBA" id="ARBA00022630"/>
    </source>
</evidence>
<dbReference type="PANTHER" id="PTHR10835:SF0">
    <property type="entry name" value="SQUALENE MONOOXYGENASE"/>
    <property type="match status" value="1"/>
</dbReference>
<sequence>YKPNYAELVLSCHGPILIYQISSTDTRVLVDIQGRLPKNLSQYMTEKIHPQLP</sequence>
<dbReference type="PANTHER" id="PTHR10835">
    <property type="entry name" value="SQUALENE MONOOXYGENASE"/>
    <property type="match status" value="1"/>
</dbReference>
<evidence type="ECO:0000256" key="6">
    <source>
        <dbReference type="ARBA" id="ARBA00023136"/>
    </source>
</evidence>
<organism evidence="9 10">
    <name type="scientific">Cirrhinus mrigala</name>
    <name type="common">Mrigala</name>
    <dbReference type="NCBI Taxonomy" id="683832"/>
    <lineage>
        <taxon>Eukaryota</taxon>
        <taxon>Metazoa</taxon>
        <taxon>Chordata</taxon>
        <taxon>Craniata</taxon>
        <taxon>Vertebrata</taxon>
        <taxon>Euteleostomi</taxon>
        <taxon>Actinopterygii</taxon>
        <taxon>Neopterygii</taxon>
        <taxon>Teleostei</taxon>
        <taxon>Ostariophysi</taxon>
        <taxon>Cypriniformes</taxon>
        <taxon>Cyprinidae</taxon>
        <taxon>Labeoninae</taxon>
        <taxon>Labeonini</taxon>
        <taxon>Cirrhinus</taxon>
    </lineage>
</organism>
<keyword evidence="7" id="KW-0256">Endoplasmic reticulum</keyword>
<dbReference type="EMBL" id="JAMKFB020000019">
    <property type="protein sequence ID" value="KAL0166781.1"/>
    <property type="molecule type" value="Genomic_DNA"/>
</dbReference>
<feature type="domain" description="Squalene epoxidase" evidence="8">
    <location>
        <begin position="3"/>
        <end position="53"/>
    </location>
</feature>
<dbReference type="GO" id="GO:0004506">
    <property type="term" value="F:squalene monooxygenase activity"/>
    <property type="evidence" value="ECO:0007669"/>
    <property type="project" value="UniProtKB-UniRule"/>
</dbReference>
<dbReference type="GO" id="GO:0050660">
    <property type="term" value="F:flavin adenine dinucleotide binding"/>
    <property type="evidence" value="ECO:0007669"/>
    <property type="project" value="UniProtKB-UniRule"/>
</dbReference>
<keyword evidence="3 7" id="KW-0285">Flavoprotein</keyword>
<comment type="function">
    <text evidence="7">Catalyzes the stereospecific oxidation of squalene to (S)-2,3-epoxysqualene, and is considered to be a rate-limiting enzyme in steroid biosynthesis.</text>
</comment>
<name>A0ABD0NZQ8_CIRMR</name>
<feature type="non-terminal residue" evidence="9">
    <location>
        <position position="1"/>
    </location>
</feature>
<evidence type="ECO:0000256" key="4">
    <source>
        <dbReference type="ARBA" id="ARBA00022827"/>
    </source>
</evidence>
<dbReference type="EC" id="1.14.14.17" evidence="7"/>
<dbReference type="Pfam" id="PF08491">
    <property type="entry name" value="SE"/>
    <property type="match status" value="1"/>
</dbReference>
<comment type="subcellular location">
    <subcellularLocation>
        <location evidence="7">Endoplasmic reticulum membrane</location>
        <topology evidence="7">Peripheral membrane protein</topology>
    </subcellularLocation>
    <subcellularLocation>
        <location evidence="2">Membrane</location>
    </subcellularLocation>
</comment>
<dbReference type="GO" id="GO:0005789">
    <property type="term" value="C:endoplasmic reticulum membrane"/>
    <property type="evidence" value="ECO:0007669"/>
    <property type="project" value="UniProtKB-SubCell"/>
</dbReference>
<feature type="non-terminal residue" evidence="9">
    <location>
        <position position="53"/>
    </location>
</feature>
<evidence type="ECO:0000256" key="7">
    <source>
        <dbReference type="RuleBase" id="RU367121"/>
    </source>
</evidence>